<feature type="region of interest" description="Disordered" evidence="1">
    <location>
        <begin position="74"/>
        <end position="93"/>
    </location>
</feature>
<protein>
    <submittedName>
        <fullName evidence="2">Uncharacterized protein</fullName>
    </submittedName>
</protein>
<gene>
    <name evidence="2" type="ORF">B0T17DRAFT_595066</name>
</gene>
<sequence length="343" mass="36980">MATMCVVDAAVGQGARALFLELELALVELGMVENAGVSSGLPCRRRSAPMASASSIPVDLLFCLCPGRPGQDHAGTPIPFGSESTASQPVLATSGPTVGVRPFQQPQHRLDTLLLSNVSLIHKRNVNGEYQERIGSIFFDHRAAIRQSLARGTGRERCLLTNHPLGCGRRGQPALGRASSQWRVVKRQAGEPPSHLSHFWWSMRHEAGMEHGSKETYSEEAKTIFANVAEARQGPGLFDLGGHKKSSAGWSTHADTHADAVEGGGCLGNLSLCLLTLSCRNLTFGIRVRREGPSSPSKPAKIADRRWGEEPTRPQRPWLPLSIAPETPKIGGLACPHNFAKDE</sequence>
<keyword evidence="3" id="KW-1185">Reference proteome</keyword>
<evidence type="ECO:0000313" key="2">
    <source>
        <dbReference type="EMBL" id="KAK0635387.1"/>
    </source>
</evidence>
<feature type="compositionally biased region" description="Basic and acidic residues" evidence="1">
    <location>
        <begin position="301"/>
        <end position="313"/>
    </location>
</feature>
<dbReference type="AlphaFoldDB" id="A0AA39XJW4"/>
<organism evidence="2 3">
    <name type="scientific">Bombardia bombarda</name>
    <dbReference type="NCBI Taxonomy" id="252184"/>
    <lineage>
        <taxon>Eukaryota</taxon>
        <taxon>Fungi</taxon>
        <taxon>Dikarya</taxon>
        <taxon>Ascomycota</taxon>
        <taxon>Pezizomycotina</taxon>
        <taxon>Sordariomycetes</taxon>
        <taxon>Sordariomycetidae</taxon>
        <taxon>Sordariales</taxon>
        <taxon>Lasiosphaeriaceae</taxon>
        <taxon>Bombardia</taxon>
    </lineage>
</organism>
<reference evidence="2" key="1">
    <citation type="submission" date="2023-06" db="EMBL/GenBank/DDBJ databases">
        <title>Genome-scale phylogeny and comparative genomics of the fungal order Sordariales.</title>
        <authorList>
            <consortium name="Lawrence Berkeley National Laboratory"/>
            <person name="Hensen N."/>
            <person name="Bonometti L."/>
            <person name="Westerberg I."/>
            <person name="Brannstrom I.O."/>
            <person name="Guillou S."/>
            <person name="Cros-Aarteil S."/>
            <person name="Calhoun S."/>
            <person name="Haridas S."/>
            <person name="Kuo A."/>
            <person name="Mondo S."/>
            <person name="Pangilinan J."/>
            <person name="Riley R."/>
            <person name="LaButti K."/>
            <person name="Andreopoulos B."/>
            <person name="Lipzen A."/>
            <person name="Chen C."/>
            <person name="Yanf M."/>
            <person name="Daum C."/>
            <person name="Ng V."/>
            <person name="Clum A."/>
            <person name="Steindorff A."/>
            <person name="Ohm R."/>
            <person name="Martin F."/>
            <person name="Silar P."/>
            <person name="Natvig D."/>
            <person name="Lalanne C."/>
            <person name="Gautier V."/>
            <person name="Ament-velasquez S.L."/>
            <person name="Kruys A."/>
            <person name="Hutchinson M.I."/>
            <person name="Powell A.J."/>
            <person name="Barry K."/>
            <person name="Miller A.N."/>
            <person name="Grigoriev I.V."/>
            <person name="Debuchy R."/>
            <person name="Gladieux P."/>
            <person name="Thoren M.H."/>
            <person name="Johannesson H."/>
        </authorList>
    </citation>
    <scope>NUCLEOTIDE SEQUENCE</scope>
    <source>
        <strain evidence="2">SMH3391-2</strain>
    </source>
</reference>
<comment type="caution">
    <text evidence="2">The sequence shown here is derived from an EMBL/GenBank/DDBJ whole genome shotgun (WGS) entry which is preliminary data.</text>
</comment>
<dbReference type="EMBL" id="JAULSR010000001">
    <property type="protein sequence ID" value="KAK0635387.1"/>
    <property type="molecule type" value="Genomic_DNA"/>
</dbReference>
<accession>A0AA39XJW4</accession>
<evidence type="ECO:0000313" key="3">
    <source>
        <dbReference type="Proteomes" id="UP001174934"/>
    </source>
</evidence>
<feature type="compositionally biased region" description="Polar residues" evidence="1">
    <location>
        <begin position="82"/>
        <end position="93"/>
    </location>
</feature>
<dbReference type="Proteomes" id="UP001174934">
    <property type="component" value="Unassembled WGS sequence"/>
</dbReference>
<proteinExistence type="predicted"/>
<feature type="region of interest" description="Disordered" evidence="1">
    <location>
        <begin position="290"/>
        <end position="323"/>
    </location>
</feature>
<name>A0AA39XJW4_9PEZI</name>
<evidence type="ECO:0000256" key="1">
    <source>
        <dbReference type="SAM" id="MobiDB-lite"/>
    </source>
</evidence>